<accession>A0AA35XHT3</accession>
<keyword evidence="7" id="KW-1185">Reference proteome</keyword>
<dbReference type="PANTHER" id="PTHR13405:SF11">
    <property type="entry name" value="NUCLEAR PORE COMPLEX PROTEIN NUP133"/>
    <property type="match status" value="1"/>
</dbReference>
<dbReference type="InterPro" id="IPR037624">
    <property type="entry name" value="Nup133-like"/>
</dbReference>
<proteinExistence type="inferred from homology"/>
<evidence type="ECO:0000313" key="6">
    <source>
        <dbReference type="EMBL" id="CAI8057984.1"/>
    </source>
</evidence>
<dbReference type="GO" id="GO:0031080">
    <property type="term" value="C:nuclear pore outer ring"/>
    <property type="evidence" value="ECO:0007669"/>
    <property type="project" value="TreeGrafter"/>
</dbReference>
<dbReference type="EMBL" id="CASHTH010004486">
    <property type="protein sequence ID" value="CAI8057984.1"/>
    <property type="molecule type" value="Genomic_DNA"/>
</dbReference>
<keyword evidence="4" id="KW-0539">Nucleus</keyword>
<evidence type="ECO:0000256" key="1">
    <source>
        <dbReference type="ARBA" id="ARBA00004123"/>
    </source>
</evidence>
<feature type="region of interest" description="Disordered" evidence="5">
    <location>
        <begin position="538"/>
        <end position="606"/>
    </location>
</feature>
<dbReference type="GO" id="GO:0017056">
    <property type="term" value="F:structural constituent of nuclear pore"/>
    <property type="evidence" value="ECO:0007669"/>
    <property type="project" value="InterPro"/>
</dbReference>
<dbReference type="GO" id="GO:0000972">
    <property type="term" value="P:transcription-dependent tethering of RNA polymerase II gene DNA at nuclear periphery"/>
    <property type="evidence" value="ECO:0007669"/>
    <property type="project" value="TreeGrafter"/>
</dbReference>
<dbReference type="SUPFAM" id="SSF117289">
    <property type="entry name" value="Nucleoporin domain"/>
    <property type="match status" value="1"/>
</dbReference>
<sequence>MHALDGRVLCVKERMFATPGASPLQTSLLNVSSRRSLHTSSRATPSVANRSQRAGQAIKETAHHVVKALNSPVPVQVQETLRGDLSSVSVRLHESGWAWLVCGRSRRLLLWRYGPKETAARCFQLSLPLHSSEWNADLIIVCGKLTSTCVGVLAVSGDGHLYYWDNALRERSAPSSDGTVDVGSGRVIVSRPVLQDSRAVLLTSNGSLLLIQPPSNSQGSLTARTLHTPQGILSGFGRRVSSLFFGSAGGDQSSVEGRSIAVLDSHSGTSCHLFVLVSSSLQLLQKWVIEDGREQMVFELSLEPVIGASVIQRDWFKGQQVSLKVWAVDVAVAQEHVVVLFAVGVEGSSVAEFGLALFNADCDSAPNAPESLIQLNHKISHQGGGLSSIYSVSLHSSQSSPSVAVHNKNTLLLNILSADDATTDVVGFPPSTSILGKGVLEGHVVLFSTVHGVISIHLTSPLPPSSTSFSQPLSQSHTSVTAPQVVASSLPSSSSSQRSLPPEVVAEAVEALKDAFLQYLEGNITEASVSSHQLFSSDTYTTGGGDLLGPGCRRSRRPCRQDTLGDGPQRPTSTRPPLGGQQRVSDWRVGGHSVPTGEQTDSSREADAVYWRLRAPEEAVVCDGERSADENHSSPL</sequence>
<dbReference type="Proteomes" id="UP001174909">
    <property type="component" value="Unassembled WGS sequence"/>
</dbReference>
<dbReference type="GO" id="GO:0006606">
    <property type="term" value="P:protein import into nucleus"/>
    <property type="evidence" value="ECO:0007669"/>
    <property type="project" value="TreeGrafter"/>
</dbReference>
<feature type="region of interest" description="Disordered" evidence="5">
    <location>
        <begin position="35"/>
        <end position="54"/>
    </location>
</feature>
<comment type="caution">
    <text evidence="6">The sequence shown here is derived from an EMBL/GenBank/DDBJ whole genome shotgun (WGS) entry which is preliminary data.</text>
</comment>
<evidence type="ECO:0000256" key="4">
    <source>
        <dbReference type="ARBA" id="ARBA00023242"/>
    </source>
</evidence>
<dbReference type="Gene3D" id="2.130.10.10">
    <property type="entry name" value="YVTN repeat-like/Quinoprotein amine dehydrogenase"/>
    <property type="match status" value="1"/>
</dbReference>
<evidence type="ECO:0000256" key="3">
    <source>
        <dbReference type="ARBA" id="ARBA00022448"/>
    </source>
</evidence>
<dbReference type="AlphaFoldDB" id="A0AA35XHT3"/>
<evidence type="ECO:0000313" key="7">
    <source>
        <dbReference type="Proteomes" id="UP001174909"/>
    </source>
</evidence>
<organism evidence="6 7">
    <name type="scientific">Geodia barretti</name>
    <name type="common">Barrett's horny sponge</name>
    <dbReference type="NCBI Taxonomy" id="519541"/>
    <lineage>
        <taxon>Eukaryota</taxon>
        <taxon>Metazoa</taxon>
        <taxon>Porifera</taxon>
        <taxon>Demospongiae</taxon>
        <taxon>Heteroscleromorpha</taxon>
        <taxon>Tetractinellida</taxon>
        <taxon>Astrophorina</taxon>
        <taxon>Geodiidae</taxon>
        <taxon>Geodia</taxon>
    </lineage>
</organism>
<reference evidence="6" key="1">
    <citation type="submission" date="2023-03" db="EMBL/GenBank/DDBJ databases">
        <authorList>
            <person name="Steffen K."/>
            <person name="Cardenas P."/>
        </authorList>
    </citation>
    <scope>NUCLEOTIDE SEQUENCE</scope>
</reference>
<protein>
    <submittedName>
        <fullName evidence="6">Nuclear pore complex protein Nup133</fullName>
    </submittedName>
</protein>
<name>A0AA35XHT3_GEOBA</name>
<dbReference type="PANTHER" id="PTHR13405">
    <property type="entry name" value="NUCLEAR PORE COMPLEX PROTEIN NUP133"/>
    <property type="match status" value="1"/>
</dbReference>
<keyword evidence="3" id="KW-0813">Transport</keyword>
<dbReference type="InterPro" id="IPR015943">
    <property type="entry name" value="WD40/YVTN_repeat-like_dom_sf"/>
</dbReference>
<gene>
    <name evidence="6" type="ORF">GBAR_LOCUS31553</name>
</gene>
<dbReference type="GO" id="GO:0016973">
    <property type="term" value="P:poly(A)+ mRNA export from nucleus"/>
    <property type="evidence" value="ECO:0007669"/>
    <property type="project" value="TreeGrafter"/>
</dbReference>
<comment type="similarity">
    <text evidence="2">Belongs to the nucleoporin Nup133 family.</text>
</comment>
<evidence type="ECO:0000256" key="2">
    <source>
        <dbReference type="ARBA" id="ARBA00005569"/>
    </source>
</evidence>
<comment type="subcellular location">
    <subcellularLocation>
        <location evidence="1">Nucleus</location>
    </subcellularLocation>
</comment>
<evidence type="ECO:0000256" key="5">
    <source>
        <dbReference type="SAM" id="MobiDB-lite"/>
    </source>
</evidence>